<reference evidence="5" key="1">
    <citation type="journal article" date="2019" name="Int. J. Syst. Evol. Microbiol.">
        <title>The Global Catalogue of Microorganisms (GCM) 10K type strain sequencing project: providing services to taxonomists for standard genome sequencing and annotation.</title>
        <authorList>
            <consortium name="The Broad Institute Genomics Platform"/>
            <consortium name="The Broad Institute Genome Sequencing Center for Infectious Disease"/>
            <person name="Wu L."/>
            <person name="Ma J."/>
        </authorList>
    </citation>
    <scope>NUCLEOTIDE SEQUENCE [LARGE SCALE GENOMIC DNA]</scope>
    <source>
        <strain evidence="5">JCM 32105</strain>
    </source>
</reference>
<accession>A0ABP8NFS9</accession>
<evidence type="ECO:0000259" key="2">
    <source>
        <dbReference type="PROSITE" id="PS50110"/>
    </source>
</evidence>
<dbReference type="Pfam" id="PF00072">
    <property type="entry name" value="Response_reg"/>
    <property type="match status" value="1"/>
</dbReference>
<dbReference type="SUPFAM" id="SSF52172">
    <property type="entry name" value="CheY-like"/>
    <property type="match status" value="1"/>
</dbReference>
<dbReference type="Pfam" id="PF04397">
    <property type="entry name" value="LytTR"/>
    <property type="match status" value="1"/>
</dbReference>
<dbReference type="PANTHER" id="PTHR37299:SF1">
    <property type="entry name" value="STAGE 0 SPORULATION PROTEIN A HOMOLOG"/>
    <property type="match status" value="1"/>
</dbReference>
<keyword evidence="1" id="KW-0597">Phosphoprotein</keyword>
<dbReference type="Proteomes" id="UP001500067">
    <property type="component" value="Unassembled WGS sequence"/>
</dbReference>
<dbReference type="InterPro" id="IPR007492">
    <property type="entry name" value="LytTR_DNA-bd_dom"/>
</dbReference>
<dbReference type="Gene3D" id="3.40.50.2300">
    <property type="match status" value="1"/>
</dbReference>
<dbReference type="PROSITE" id="PS50930">
    <property type="entry name" value="HTH_LYTTR"/>
    <property type="match status" value="1"/>
</dbReference>
<dbReference type="GO" id="GO:0003677">
    <property type="term" value="F:DNA binding"/>
    <property type="evidence" value="ECO:0007669"/>
    <property type="project" value="UniProtKB-KW"/>
</dbReference>
<comment type="caution">
    <text evidence="4">The sequence shown here is derived from an EMBL/GenBank/DDBJ whole genome shotgun (WGS) entry which is preliminary data.</text>
</comment>
<dbReference type="SMART" id="SM00850">
    <property type="entry name" value="LytTR"/>
    <property type="match status" value="1"/>
</dbReference>
<dbReference type="Gene3D" id="2.40.50.1020">
    <property type="entry name" value="LytTr DNA-binding domain"/>
    <property type="match status" value="1"/>
</dbReference>
<dbReference type="RefSeq" id="WP_345081145.1">
    <property type="nucleotide sequence ID" value="NZ_BAABFA010000010.1"/>
</dbReference>
<dbReference type="InterPro" id="IPR046947">
    <property type="entry name" value="LytR-like"/>
</dbReference>
<evidence type="ECO:0000313" key="4">
    <source>
        <dbReference type="EMBL" id="GAA4464711.1"/>
    </source>
</evidence>
<dbReference type="PROSITE" id="PS50110">
    <property type="entry name" value="RESPONSE_REGULATORY"/>
    <property type="match status" value="1"/>
</dbReference>
<dbReference type="InterPro" id="IPR011006">
    <property type="entry name" value="CheY-like_superfamily"/>
</dbReference>
<keyword evidence="5" id="KW-1185">Reference proteome</keyword>
<sequence length="238" mass="27442">MNLNCVITDDEPIAQEILEEYVRMIPGLNLVAKCRNAMETLHVMRNNTVDILFMDIHMPGISGLDFIRSLKERPAIIFTTAYPNYAIDGYDVDAIDYLLKPISIDRFLRAVNKVYERAAGATETEVRHPTANKTFFFIRSNTDLVKIEYDSILYIEGLENYVRIHCDNRNVISFSTMKNMEDILSQHGFLRIHRSYIINLQRVTSVQSHSFRIGTTELTVGKSYRKAVAEVLKTYYSI</sequence>
<evidence type="ECO:0000259" key="3">
    <source>
        <dbReference type="PROSITE" id="PS50930"/>
    </source>
</evidence>
<feature type="domain" description="Response regulatory" evidence="2">
    <location>
        <begin position="4"/>
        <end position="115"/>
    </location>
</feature>
<dbReference type="SMART" id="SM00448">
    <property type="entry name" value="REC"/>
    <property type="match status" value="1"/>
</dbReference>
<organism evidence="4 5">
    <name type="scientific">Nemorincola caseinilytica</name>
    <dbReference type="NCBI Taxonomy" id="2054315"/>
    <lineage>
        <taxon>Bacteria</taxon>
        <taxon>Pseudomonadati</taxon>
        <taxon>Bacteroidota</taxon>
        <taxon>Chitinophagia</taxon>
        <taxon>Chitinophagales</taxon>
        <taxon>Chitinophagaceae</taxon>
        <taxon>Nemorincola</taxon>
    </lineage>
</organism>
<protein>
    <submittedName>
        <fullName evidence="4">LytTR family DNA-binding domain-containing protein</fullName>
    </submittedName>
</protein>
<proteinExistence type="predicted"/>
<gene>
    <name evidence="4" type="ORF">GCM10023093_15640</name>
</gene>
<dbReference type="InterPro" id="IPR001789">
    <property type="entry name" value="Sig_transdc_resp-reg_receiver"/>
</dbReference>
<keyword evidence="4" id="KW-0238">DNA-binding</keyword>
<name>A0ABP8NFS9_9BACT</name>
<evidence type="ECO:0000256" key="1">
    <source>
        <dbReference type="PROSITE-ProRule" id="PRU00169"/>
    </source>
</evidence>
<dbReference type="PANTHER" id="PTHR37299">
    <property type="entry name" value="TRANSCRIPTIONAL REGULATOR-RELATED"/>
    <property type="match status" value="1"/>
</dbReference>
<dbReference type="EMBL" id="BAABFA010000010">
    <property type="protein sequence ID" value="GAA4464711.1"/>
    <property type="molecule type" value="Genomic_DNA"/>
</dbReference>
<feature type="modified residue" description="4-aspartylphosphate" evidence="1">
    <location>
        <position position="55"/>
    </location>
</feature>
<feature type="domain" description="HTH LytTR-type" evidence="3">
    <location>
        <begin position="136"/>
        <end position="234"/>
    </location>
</feature>
<evidence type="ECO:0000313" key="5">
    <source>
        <dbReference type="Proteomes" id="UP001500067"/>
    </source>
</evidence>